<dbReference type="Gene3D" id="1.10.10.10">
    <property type="entry name" value="Winged helix-like DNA-binding domain superfamily/Winged helix DNA-binding domain"/>
    <property type="match status" value="1"/>
</dbReference>
<dbReference type="STRING" id="2074.BG845_01534"/>
<evidence type="ECO:0000313" key="2">
    <source>
        <dbReference type="Proteomes" id="UP000194360"/>
    </source>
</evidence>
<dbReference type="InterPro" id="IPR011991">
    <property type="entry name" value="ArsR-like_HTH"/>
</dbReference>
<protein>
    <submittedName>
        <fullName evidence="1">Helix-turn-helix domain protein</fullName>
    </submittedName>
</protein>
<organism evidence="1 2">
    <name type="scientific">Pseudonocardia autotrophica</name>
    <name type="common">Amycolata autotrophica</name>
    <name type="synonym">Nocardia autotrophica</name>
    <dbReference type="NCBI Taxonomy" id="2074"/>
    <lineage>
        <taxon>Bacteria</taxon>
        <taxon>Bacillati</taxon>
        <taxon>Actinomycetota</taxon>
        <taxon>Actinomycetes</taxon>
        <taxon>Pseudonocardiales</taxon>
        <taxon>Pseudonocardiaceae</taxon>
        <taxon>Pseudonocardia</taxon>
    </lineage>
</organism>
<keyword evidence="2" id="KW-1185">Reference proteome</keyword>
<dbReference type="InterPro" id="IPR036388">
    <property type="entry name" value="WH-like_DNA-bd_sf"/>
</dbReference>
<reference evidence="1 2" key="1">
    <citation type="submission" date="2016-09" db="EMBL/GenBank/DDBJ databases">
        <title>Pseudonocardia autotrophica DSM535, a candidate organism with high potential of specific P450 cytochromes.</title>
        <authorList>
            <person name="Grumaz C."/>
            <person name="Vainshtein Y."/>
            <person name="Kirstahler P."/>
            <person name="Sohn K."/>
        </authorList>
    </citation>
    <scope>NUCLEOTIDE SEQUENCE [LARGE SCALE GENOMIC DNA]</scope>
    <source>
        <strain evidence="1 2">DSM 535</strain>
    </source>
</reference>
<dbReference type="EMBL" id="MIGB01000006">
    <property type="protein sequence ID" value="OSY42038.1"/>
    <property type="molecule type" value="Genomic_DNA"/>
</dbReference>
<gene>
    <name evidence="1" type="ORF">BG845_01534</name>
</gene>
<comment type="caution">
    <text evidence="1">The sequence shown here is derived from an EMBL/GenBank/DDBJ whole genome shotgun (WGS) entry which is preliminary data.</text>
</comment>
<name>A0A1Y2N544_PSEAH</name>
<dbReference type="RefSeq" id="WP_085911841.1">
    <property type="nucleotide sequence ID" value="NZ_AP018920.1"/>
</dbReference>
<evidence type="ECO:0000313" key="1">
    <source>
        <dbReference type="EMBL" id="OSY42038.1"/>
    </source>
</evidence>
<dbReference type="AlphaFoldDB" id="A0A1Y2N544"/>
<dbReference type="Proteomes" id="UP000194360">
    <property type="component" value="Unassembled WGS sequence"/>
</dbReference>
<dbReference type="CDD" id="cd00090">
    <property type="entry name" value="HTH_ARSR"/>
    <property type="match status" value="1"/>
</dbReference>
<dbReference type="InterPro" id="IPR036390">
    <property type="entry name" value="WH_DNA-bd_sf"/>
</dbReference>
<sequence length="201" mass="21356">MPTDAVDVIATSGAAITALDPVRARLLAELAEPRSSSELARILELPRQRVNYHVRRLEEHALVAAAGERRWGGITERLLVATARGYLVSSEALGPAGAADPGLRPDRLSAAYLVSLAGRAVREVGALLRRSRTGGGPAETFALDVQITFPTPAARAAFARDLADVVTGVIARHHDDRAPGGRPHRLVVGAYPLDSEEHTDV</sequence>
<proteinExistence type="predicted"/>
<accession>A0A1Y2N544</accession>
<dbReference type="Pfam" id="PF12840">
    <property type="entry name" value="HTH_20"/>
    <property type="match status" value="1"/>
</dbReference>
<dbReference type="OrthoDB" id="9788770at2"/>
<dbReference type="SUPFAM" id="SSF46785">
    <property type="entry name" value="Winged helix' DNA-binding domain"/>
    <property type="match status" value="1"/>
</dbReference>